<keyword evidence="3" id="KW-1185">Reference proteome</keyword>
<comment type="caution">
    <text evidence="2">The sequence shown here is derived from an EMBL/GenBank/DDBJ whole genome shotgun (WGS) entry which is preliminary data.</text>
</comment>
<evidence type="ECO:0000313" key="2">
    <source>
        <dbReference type="EMBL" id="EFY09526.1"/>
    </source>
</evidence>
<keyword evidence="2" id="KW-0808">Transferase</keyword>
<evidence type="ECO:0000313" key="3">
    <source>
        <dbReference type="Proteomes" id="UP000003028"/>
    </source>
</evidence>
<dbReference type="InterPro" id="IPR000182">
    <property type="entry name" value="GNAT_dom"/>
</dbReference>
<dbReference type="RefSeq" id="WP_003773486.1">
    <property type="nucleotide sequence ID" value="NZ_ACLK02000001.1"/>
</dbReference>
<dbReference type="InterPro" id="IPR016181">
    <property type="entry name" value="Acyl_CoA_acyltransferase"/>
</dbReference>
<reference evidence="2" key="1">
    <citation type="submission" date="2011-01" db="EMBL/GenBank/DDBJ databases">
        <authorList>
            <person name="Muzny D."/>
            <person name="Qin X."/>
            <person name="Buhay C."/>
            <person name="Dugan-Rocha S."/>
            <person name="Ding Y."/>
            <person name="Chen G."/>
            <person name="Hawes A."/>
            <person name="Holder M."/>
            <person name="Jhangiani S."/>
            <person name="Johnson A."/>
            <person name="Khan Z."/>
            <person name="Li Z."/>
            <person name="Liu W."/>
            <person name="Liu X."/>
            <person name="Perez L."/>
            <person name="Shen H."/>
            <person name="Wang Q."/>
            <person name="Watt J."/>
            <person name="Xi L."/>
            <person name="Xin Y."/>
            <person name="Zhou J."/>
            <person name="Deng J."/>
            <person name="Jiang H."/>
            <person name="Liu Y."/>
            <person name="Qu J."/>
            <person name="Song X.-Z."/>
            <person name="Zhang L."/>
            <person name="Villasana D."/>
            <person name="Johnson A."/>
            <person name="Liu J."/>
            <person name="Liyanage D."/>
            <person name="Lorensuhewa L."/>
            <person name="Robinson T."/>
            <person name="Song A."/>
            <person name="Song B.-B."/>
            <person name="Dinh H."/>
            <person name="Thornton R."/>
            <person name="Coyle M."/>
            <person name="Francisco L."/>
            <person name="Jackson L."/>
            <person name="Javaid M."/>
            <person name="Korchina V."/>
            <person name="Kovar C."/>
            <person name="Mata R."/>
            <person name="Mathew T."/>
            <person name="Ngo R."/>
            <person name="Nguyen L."/>
            <person name="Nguyen N."/>
            <person name="Okwuonu G."/>
            <person name="Ongeri F."/>
            <person name="Pham C."/>
            <person name="Simmons D."/>
            <person name="Wilczek-Boney K."/>
            <person name="Hale W."/>
            <person name="Jakkamsetti A."/>
            <person name="Pham P."/>
            <person name="Ruth R."/>
            <person name="San Lucas F."/>
            <person name="Warren J."/>
            <person name="Zhang J."/>
            <person name="Zhao Z."/>
            <person name="Zhou C."/>
            <person name="Zhu D."/>
            <person name="Lee S."/>
            <person name="Bess C."/>
            <person name="Blankenburg K."/>
            <person name="Forbes L."/>
            <person name="Fu Q."/>
            <person name="Gubbala S."/>
            <person name="Hirani K."/>
            <person name="Jayaseelan J.C."/>
            <person name="Lara F."/>
            <person name="Munidasa M."/>
            <person name="Palculict T."/>
            <person name="Patil S."/>
            <person name="Pu L.-L."/>
            <person name="Saada N."/>
            <person name="Tang L."/>
            <person name="Weissenberger G."/>
            <person name="Zhu Y."/>
            <person name="Hemphill L."/>
            <person name="Shang Y."/>
            <person name="Youmans B."/>
            <person name="Ayvaz T."/>
            <person name="Ross M."/>
            <person name="Santibanez J."/>
            <person name="Aqrawi P."/>
            <person name="Gross S."/>
            <person name="Joshi V."/>
            <person name="Fowler G."/>
            <person name="Nazareth L."/>
            <person name="Reid J."/>
            <person name="Worley K."/>
            <person name="Petrosino J."/>
            <person name="Highlander S."/>
            <person name="Gibbs R."/>
        </authorList>
    </citation>
    <scope>NUCLEOTIDE SEQUENCE [LARGE SCALE GENOMIC DNA]</scope>
    <source>
        <strain evidence="2">ATCC 19414</strain>
    </source>
</reference>
<sequence>MKKVNIDDLRNHQFQDAFIEYFQEFGYQIPENDVFFETMNNEQDNKVLAYEADGKLIAFIMFRLERFTNWFFSEEVVFVRELWVKKSYRNTGMASKLLIEVEAFAQRNQRFKLILTTDSADDLYLKNGYILDQSYTAKNNYSVYIKYLPFR</sequence>
<proteinExistence type="predicted"/>
<dbReference type="SUPFAM" id="SSF55729">
    <property type="entry name" value="Acyl-CoA N-acyltransferases (Nat)"/>
    <property type="match status" value="1"/>
</dbReference>
<keyword evidence="2" id="KW-0012">Acyltransferase</keyword>
<dbReference type="AlphaFoldDB" id="E7FV10"/>
<dbReference type="PROSITE" id="PS51186">
    <property type="entry name" value="GNAT"/>
    <property type="match status" value="1"/>
</dbReference>
<organism evidence="2 3">
    <name type="scientific">Erysipelothrix rhusiopathiae ATCC 19414</name>
    <dbReference type="NCBI Taxonomy" id="525280"/>
    <lineage>
        <taxon>Bacteria</taxon>
        <taxon>Bacillati</taxon>
        <taxon>Bacillota</taxon>
        <taxon>Erysipelotrichia</taxon>
        <taxon>Erysipelotrichales</taxon>
        <taxon>Erysipelotrichaceae</taxon>
        <taxon>Erysipelothrix</taxon>
    </lineage>
</organism>
<dbReference type="STRING" id="1648.A2I91_05600"/>
<dbReference type="OrthoDB" id="9796171at2"/>
<evidence type="ECO:0000259" key="1">
    <source>
        <dbReference type="PROSITE" id="PS51186"/>
    </source>
</evidence>
<protein>
    <submittedName>
        <fullName evidence="2">Acetyltransferase, GNAT family</fullName>
        <ecNumber evidence="2">2.3.1.-</ecNumber>
    </submittedName>
</protein>
<dbReference type="EC" id="2.3.1.-" evidence="2"/>
<dbReference type="GO" id="GO:0016747">
    <property type="term" value="F:acyltransferase activity, transferring groups other than amino-acyl groups"/>
    <property type="evidence" value="ECO:0007669"/>
    <property type="project" value="InterPro"/>
</dbReference>
<accession>E7FV10</accession>
<name>E7FV10_ERYRH</name>
<gene>
    <name evidence="2" type="ORF">HMPREF0357_10321</name>
</gene>
<dbReference type="Pfam" id="PF00583">
    <property type="entry name" value="Acetyltransf_1"/>
    <property type="match status" value="1"/>
</dbReference>
<dbReference type="EMBL" id="ACLK02000001">
    <property type="protein sequence ID" value="EFY09526.1"/>
    <property type="molecule type" value="Genomic_DNA"/>
</dbReference>
<feature type="domain" description="N-acetyltransferase" evidence="1">
    <location>
        <begin position="4"/>
        <end position="149"/>
    </location>
</feature>
<dbReference type="Proteomes" id="UP000003028">
    <property type="component" value="Unassembled WGS sequence"/>
</dbReference>
<dbReference type="CDD" id="cd04301">
    <property type="entry name" value="NAT_SF"/>
    <property type="match status" value="1"/>
</dbReference>
<dbReference type="Gene3D" id="3.40.630.30">
    <property type="match status" value="1"/>
</dbReference>